<evidence type="ECO:0000313" key="3">
    <source>
        <dbReference type="Proteomes" id="UP001597083"/>
    </source>
</evidence>
<dbReference type="InterPro" id="IPR001753">
    <property type="entry name" value="Enoyl-CoA_hydra/iso"/>
</dbReference>
<gene>
    <name evidence="2" type="ORF">ACFQ07_02520</name>
</gene>
<feature type="non-terminal residue" evidence="2">
    <location>
        <position position="133"/>
    </location>
</feature>
<dbReference type="InterPro" id="IPR029045">
    <property type="entry name" value="ClpP/crotonase-like_dom_sf"/>
</dbReference>
<organism evidence="2 3">
    <name type="scientific">Actinomadura adrarensis</name>
    <dbReference type="NCBI Taxonomy" id="1819600"/>
    <lineage>
        <taxon>Bacteria</taxon>
        <taxon>Bacillati</taxon>
        <taxon>Actinomycetota</taxon>
        <taxon>Actinomycetes</taxon>
        <taxon>Streptosporangiales</taxon>
        <taxon>Thermomonosporaceae</taxon>
        <taxon>Actinomadura</taxon>
    </lineage>
</organism>
<reference evidence="3" key="1">
    <citation type="journal article" date="2019" name="Int. J. Syst. Evol. Microbiol.">
        <title>The Global Catalogue of Microorganisms (GCM) 10K type strain sequencing project: providing services to taxonomists for standard genome sequencing and annotation.</title>
        <authorList>
            <consortium name="The Broad Institute Genomics Platform"/>
            <consortium name="The Broad Institute Genome Sequencing Center for Infectious Disease"/>
            <person name="Wu L."/>
            <person name="Ma J."/>
        </authorList>
    </citation>
    <scope>NUCLEOTIDE SEQUENCE [LARGE SCALE GENOMIC DNA]</scope>
    <source>
        <strain evidence="3">JCM 31696</strain>
    </source>
</reference>
<dbReference type="Proteomes" id="UP001597083">
    <property type="component" value="Unassembled WGS sequence"/>
</dbReference>
<comment type="similarity">
    <text evidence="1">Belongs to the enoyl-CoA hydratase/isomerase family.</text>
</comment>
<dbReference type="EMBL" id="JBHTIR010000247">
    <property type="protein sequence ID" value="MFD0851080.1"/>
    <property type="molecule type" value="Genomic_DNA"/>
</dbReference>
<proteinExistence type="inferred from homology"/>
<comment type="caution">
    <text evidence="2">The sequence shown here is derived from an EMBL/GenBank/DDBJ whole genome shotgun (WGS) entry which is preliminary data.</text>
</comment>
<dbReference type="PANTHER" id="PTHR42964:SF1">
    <property type="entry name" value="POLYKETIDE BIOSYNTHESIS ENOYL-COA HYDRATASE PKSH-RELATED"/>
    <property type="match status" value="1"/>
</dbReference>
<dbReference type="Pfam" id="PF00378">
    <property type="entry name" value="ECH_1"/>
    <property type="match status" value="1"/>
</dbReference>
<dbReference type="Gene3D" id="3.90.226.10">
    <property type="entry name" value="2-enoyl-CoA Hydratase, Chain A, domain 1"/>
    <property type="match status" value="1"/>
</dbReference>
<dbReference type="InterPro" id="IPR051683">
    <property type="entry name" value="Enoyl-CoA_Hydratase/Isomerase"/>
</dbReference>
<protein>
    <submittedName>
        <fullName evidence="2">Enoyl-CoA hydratase/isomerase family protein</fullName>
    </submittedName>
</protein>
<sequence length="133" mass="14641">MTYKTLQVERRGRVGWLLFDRPDRRNAMNSAMRDELKDAWTELAEDPEVRVIVNSGNGTAFQTGADVMELATDGVGMERYRESMENWTVAFTSWQVGVDKPVIAAVNGICAGGGLHFVAEADIVLAASNAQFT</sequence>
<evidence type="ECO:0000256" key="1">
    <source>
        <dbReference type="ARBA" id="ARBA00005254"/>
    </source>
</evidence>
<dbReference type="CDD" id="cd06558">
    <property type="entry name" value="crotonase-like"/>
    <property type="match status" value="1"/>
</dbReference>
<keyword evidence="3" id="KW-1185">Reference proteome</keyword>
<name>A0ABW3C9B0_9ACTN</name>
<evidence type="ECO:0000313" key="2">
    <source>
        <dbReference type="EMBL" id="MFD0851080.1"/>
    </source>
</evidence>
<accession>A0ABW3C9B0</accession>
<dbReference type="PANTHER" id="PTHR42964">
    <property type="entry name" value="ENOYL-COA HYDRATASE"/>
    <property type="match status" value="1"/>
</dbReference>
<dbReference type="SUPFAM" id="SSF52096">
    <property type="entry name" value="ClpP/crotonase"/>
    <property type="match status" value="1"/>
</dbReference>